<dbReference type="EMBL" id="AGNL01045608">
    <property type="protein sequence ID" value="EJK48623.1"/>
    <property type="molecule type" value="Genomic_DNA"/>
</dbReference>
<organism evidence="2 3">
    <name type="scientific">Thalassiosira oceanica</name>
    <name type="common">Marine diatom</name>
    <dbReference type="NCBI Taxonomy" id="159749"/>
    <lineage>
        <taxon>Eukaryota</taxon>
        <taxon>Sar</taxon>
        <taxon>Stramenopiles</taxon>
        <taxon>Ochrophyta</taxon>
        <taxon>Bacillariophyta</taxon>
        <taxon>Coscinodiscophyceae</taxon>
        <taxon>Thalassiosirophycidae</taxon>
        <taxon>Thalassiosirales</taxon>
        <taxon>Thalassiosiraceae</taxon>
        <taxon>Thalassiosira</taxon>
    </lineage>
</organism>
<keyword evidence="3" id="KW-1185">Reference proteome</keyword>
<name>K0R5R3_THAOC</name>
<feature type="compositionally biased region" description="Basic and acidic residues" evidence="1">
    <location>
        <begin position="31"/>
        <end position="44"/>
    </location>
</feature>
<evidence type="ECO:0000313" key="3">
    <source>
        <dbReference type="Proteomes" id="UP000266841"/>
    </source>
</evidence>
<reference evidence="2 3" key="1">
    <citation type="journal article" date="2012" name="Genome Biol.">
        <title>Genome and low-iron response of an oceanic diatom adapted to chronic iron limitation.</title>
        <authorList>
            <person name="Lommer M."/>
            <person name="Specht M."/>
            <person name="Roy A.S."/>
            <person name="Kraemer L."/>
            <person name="Andreson R."/>
            <person name="Gutowska M.A."/>
            <person name="Wolf J."/>
            <person name="Bergner S.V."/>
            <person name="Schilhabel M.B."/>
            <person name="Klostermeier U.C."/>
            <person name="Beiko R.G."/>
            <person name="Rosenstiel P."/>
            <person name="Hippler M."/>
            <person name="Laroche J."/>
        </authorList>
    </citation>
    <scope>NUCLEOTIDE SEQUENCE [LARGE SCALE GENOMIC DNA]</scope>
    <source>
        <strain evidence="2 3">CCMP1005</strain>
    </source>
</reference>
<dbReference type="Proteomes" id="UP000266841">
    <property type="component" value="Unassembled WGS sequence"/>
</dbReference>
<proteinExistence type="predicted"/>
<accession>K0R5R3</accession>
<evidence type="ECO:0000313" key="2">
    <source>
        <dbReference type="EMBL" id="EJK48623.1"/>
    </source>
</evidence>
<feature type="non-terminal residue" evidence="2">
    <location>
        <position position="1"/>
    </location>
</feature>
<comment type="caution">
    <text evidence="2">The sequence shown here is derived from an EMBL/GenBank/DDBJ whole genome shotgun (WGS) entry which is preliminary data.</text>
</comment>
<sequence length="75" mass="8293">PLLLHRRRGVLPGLHLVPEGYQRQAGSYRGCVEHRREDRPKEDVLSQDNATNEEVVAGDQSDERADTVDQAGAAS</sequence>
<gene>
    <name evidence="2" type="ORF">THAOC_32563</name>
</gene>
<feature type="region of interest" description="Disordered" evidence="1">
    <location>
        <begin position="30"/>
        <end position="75"/>
    </location>
</feature>
<dbReference type="AlphaFoldDB" id="K0R5R3"/>
<evidence type="ECO:0000256" key="1">
    <source>
        <dbReference type="SAM" id="MobiDB-lite"/>
    </source>
</evidence>
<protein>
    <submittedName>
        <fullName evidence="2">Uncharacterized protein</fullName>
    </submittedName>
</protein>